<comment type="subcellular location">
    <subcellularLocation>
        <location evidence="1">Membrane</location>
        <topology evidence="1">Multi-pass membrane protein</topology>
    </subcellularLocation>
</comment>
<evidence type="ECO:0000256" key="1">
    <source>
        <dbReference type="ARBA" id="ARBA00004141"/>
    </source>
</evidence>
<dbReference type="Proteomes" id="UP000660680">
    <property type="component" value="Unassembled WGS sequence"/>
</dbReference>
<reference evidence="6" key="2">
    <citation type="submission" date="2020-09" db="EMBL/GenBank/DDBJ databases">
        <authorList>
            <person name="Sun Q."/>
            <person name="Ohkuma M."/>
        </authorList>
    </citation>
    <scope>NUCLEOTIDE SEQUENCE</scope>
    <source>
        <strain evidence="6">JCM 3276</strain>
    </source>
</reference>
<feature type="transmembrane region" description="Helical" evidence="5">
    <location>
        <begin position="254"/>
        <end position="272"/>
    </location>
</feature>
<feature type="transmembrane region" description="Helical" evidence="5">
    <location>
        <begin position="228"/>
        <end position="247"/>
    </location>
</feature>
<evidence type="ECO:0000256" key="2">
    <source>
        <dbReference type="ARBA" id="ARBA00022692"/>
    </source>
</evidence>
<keyword evidence="7" id="KW-1185">Reference proteome</keyword>
<feature type="transmembrane region" description="Helical" evidence="5">
    <location>
        <begin position="143"/>
        <end position="164"/>
    </location>
</feature>
<dbReference type="GO" id="GO:0016765">
    <property type="term" value="F:transferase activity, transferring alkyl or aryl (other than methyl) groups"/>
    <property type="evidence" value="ECO:0007669"/>
    <property type="project" value="InterPro"/>
</dbReference>
<dbReference type="EMBL" id="BMRB01000004">
    <property type="protein sequence ID" value="GGS47330.1"/>
    <property type="molecule type" value="Genomic_DNA"/>
</dbReference>
<dbReference type="AlphaFoldDB" id="A0A918GNF1"/>
<dbReference type="GO" id="GO:0016020">
    <property type="term" value="C:membrane"/>
    <property type="evidence" value="ECO:0007669"/>
    <property type="project" value="UniProtKB-SubCell"/>
</dbReference>
<evidence type="ECO:0000256" key="5">
    <source>
        <dbReference type="SAM" id="Phobius"/>
    </source>
</evidence>
<feature type="transmembrane region" description="Helical" evidence="5">
    <location>
        <begin position="100"/>
        <end position="131"/>
    </location>
</feature>
<name>A0A918GNF1_9PSEU</name>
<dbReference type="InterPro" id="IPR044878">
    <property type="entry name" value="UbiA_sf"/>
</dbReference>
<evidence type="ECO:0008006" key="8">
    <source>
        <dbReference type="Google" id="ProtNLM"/>
    </source>
</evidence>
<comment type="caution">
    <text evidence="6">The sequence shown here is derived from an EMBL/GenBank/DDBJ whole genome shotgun (WGS) entry which is preliminary data.</text>
</comment>
<evidence type="ECO:0000313" key="6">
    <source>
        <dbReference type="EMBL" id="GGS47330.1"/>
    </source>
</evidence>
<evidence type="ECO:0000256" key="4">
    <source>
        <dbReference type="ARBA" id="ARBA00023136"/>
    </source>
</evidence>
<accession>A0A918GNF1</accession>
<evidence type="ECO:0000313" key="7">
    <source>
        <dbReference type="Proteomes" id="UP000660680"/>
    </source>
</evidence>
<dbReference type="Pfam" id="PF01040">
    <property type="entry name" value="UbiA"/>
    <property type="match status" value="1"/>
</dbReference>
<protein>
    <recommendedName>
        <fullName evidence="8">4-hydroxybenzoate polyprenyltransferase</fullName>
    </recommendedName>
</protein>
<gene>
    <name evidence="6" type="ORF">GCM10010171_48220</name>
</gene>
<keyword evidence="4 5" id="KW-0472">Membrane</keyword>
<organism evidence="6 7">
    <name type="scientific">Actinokineospora fastidiosa</name>
    <dbReference type="NCBI Taxonomy" id="1816"/>
    <lineage>
        <taxon>Bacteria</taxon>
        <taxon>Bacillati</taxon>
        <taxon>Actinomycetota</taxon>
        <taxon>Actinomycetes</taxon>
        <taxon>Pseudonocardiales</taxon>
        <taxon>Pseudonocardiaceae</taxon>
        <taxon>Actinokineospora</taxon>
    </lineage>
</organism>
<reference evidence="6" key="1">
    <citation type="journal article" date="2014" name="Int. J. Syst. Evol. Microbiol.">
        <title>Complete genome sequence of Corynebacterium casei LMG S-19264T (=DSM 44701T), isolated from a smear-ripened cheese.</title>
        <authorList>
            <consortium name="US DOE Joint Genome Institute (JGI-PGF)"/>
            <person name="Walter F."/>
            <person name="Albersmeier A."/>
            <person name="Kalinowski J."/>
            <person name="Ruckert C."/>
        </authorList>
    </citation>
    <scope>NUCLEOTIDE SEQUENCE</scope>
    <source>
        <strain evidence="6">JCM 3276</strain>
    </source>
</reference>
<keyword evidence="3 5" id="KW-1133">Transmembrane helix</keyword>
<keyword evidence="2 5" id="KW-0812">Transmembrane</keyword>
<proteinExistence type="predicted"/>
<dbReference type="InterPro" id="IPR000537">
    <property type="entry name" value="UbiA_prenyltransferase"/>
</dbReference>
<dbReference type="Gene3D" id="1.10.357.140">
    <property type="entry name" value="UbiA prenyltransferase"/>
    <property type="match status" value="1"/>
</dbReference>
<evidence type="ECO:0000256" key="3">
    <source>
        <dbReference type="ARBA" id="ARBA00022989"/>
    </source>
</evidence>
<feature type="transmembrane region" description="Helical" evidence="5">
    <location>
        <begin position="203"/>
        <end position="222"/>
    </location>
</feature>
<sequence>MLQAGTLGPVQQAVRTGAALAMACHPAPTLTVTALAAALAAAADRTVPEVVGLAAAVLCGQLSVGWLNDLVDASRDAAVGRSGKPVAEGRVSRRTVGAGVIVAAVAALALTSLFGLTALLAHTVALASAWAYDLGVKSTAFSVVPYTVSFALLPVIVGPAPLWLMAAAATLGSAAHFANAIPDLADDLATGVRGLPHRIGARSSILAAAALMLATGVLLALGPPGPPTPLALAALGVAGMILAIGVAKGGRAPFAAVMAVALVDVAVAVHVLT</sequence>